<evidence type="ECO:0000256" key="1">
    <source>
        <dbReference type="SAM" id="Phobius"/>
    </source>
</evidence>
<accession>A0ABX8E1K9</accession>
<evidence type="ECO:0000313" key="3">
    <source>
        <dbReference type="Proteomes" id="UP000677126"/>
    </source>
</evidence>
<reference evidence="2 3" key="1">
    <citation type="journal article" date="2021" name="Int. J. Syst. Evol. Microbiol.">
        <title>Novosphingobium decolorationis sp. nov., an aniline blue-decolourizing bacterium isolated from East Pacific sediment.</title>
        <authorList>
            <person name="Chen X."/>
            <person name="Dong B."/>
            <person name="Chen T."/>
            <person name="Ren N."/>
            <person name="Wang J."/>
            <person name="Xu Y."/>
            <person name="Yang J."/>
            <person name="Zhu S."/>
            <person name="Chen J."/>
        </authorList>
    </citation>
    <scope>NUCLEOTIDE SEQUENCE [LARGE SCALE GENOMIC DNA]</scope>
    <source>
        <strain evidence="2 3">502str22</strain>
    </source>
</reference>
<keyword evidence="1" id="KW-0812">Transmembrane</keyword>
<name>A0ABX8E1K9_9SPHN</name>
<feature type="transmembrane region" description="Helical" evidence="1">
    <location>
        <begin position="20"/>
        <end position="41"/>
    </location>
</feature>
<protein>
    <submittedName>
        <fullName evidence="2">Flp family type IVb pilin</fullName>
    </submittedName>
</protein>
<dbReference type="InterPro" id="IPR007047">
    <property type="entry name" value="Flp_Fap"/>
</dbReference>
<dbReference type="Proteomes" id="UP000677126">
    <property type="component" value="Chromosome"/>
</dbReference>
<gene>
    <name evidence="2" type="ORF">HT578_04255</name>
</gene>
<evidence type="ECO:0000313" key="2">
    <source>
        <dbReference type="EMBL" id="QVM83025.1"/>
    </source>
</evidence>
<keyword evidence="1" id="KW-1133">Transmembrane helix</keyword>
<keyword evidence="3" id="KW-1185">Reference proteome</keyword>
<proteinExistence type="predicted"/>
<keyword evidence="1" id="KW-0472">Membrane</keyword>
<dbReference type="EMBL" id="CP054856">
    <property type="protein sequence ID" value="QVM83025.1"/>
    <property type="molecule type" value="Genomic_DNA"/>
</dbReference>
<sequence>MLPLTRMQSLLRDAQGASAIEYGLIMGLITLVIVVAMQSVADETIGMWGNVNDKTSEAISSSG</sequence>
<organism evidence="2 3">
    <name type="scientific">Novosphingobium decolorationis</name>
    <dbReference type="NCBI Taxonomy" id="2698673"/>
    <lineage>
        <taxon>Bacteria</taxon>
        <taxon>Pseudomonadati</taxon>
        <taxon>Pseudomonadota</taxon>
        <taxon>Alphaproteobacteria</taxon>
        <taxon>Sphingomonadales</taxon>
        <taxon>Sphingomonadaceae</taxon>
        <taxon>Novosphingobium</taxon>
    </lineage>
</organism>
<dbReference type="Pfam" id="PF04964">
    <property type="entry name" value="Flp_Fap"/>
    <property type="match status" value="1"/>
</dbReference>